<evidence type="ECO:0000313" key="2">
    <source>
        <dbReference type="Proteomes" id="UP000789831"/>
    </source>
</evidence>
<accession>A0A9N9EMD3</accession>
<dbReference type="Proteomes" id="UP000789831">
    <property type="component" value="Unassembled WGS sequence"/>
</dbReference>
<organism evidence="1 2">
    <name type="scientific">Ambispora gerdemannii</name>
    <dbReference type="NCBI Taxonomy" id="144530"/>
    <lineage>
        <taxon>Eukaryota</taxon>
        <taxon>Fungi</taxon>
        <taxon>Fungi incertae sedis</taxon>
        <taxon>Mucoromycota</taxon>
        <taxon>Glomeromycotina</taxon>
        <taxon>Glomeromycetes</taxon>
        <taxon>Archaeosporales</taxon>
        <taxon>Ambisporaceae</taxon>
        <taxon>Ambispora</taxon>
    </lineage>
</organism>
<proteinExistence type="predicted"/>
<protein>
    <submittedName>
        <fullName evidence="1">8546_t:CDS:1</fullName>
    </submittedName>
</protein>
<gene>
    <name evidence="1" type="ORF">AGERDE_LOCUS12752</name>
</gene>
<dbReference type="AlphaFoldDB" id="A0A9N9EMD3"/>
<feature type="non-terminal residue" evidence="1">
    <location>
        <position position="40"/>
    </location>
</feature>
<reference evidence="1" key="1">
    <citation type="submission" date="2021-06" db="EMBL/GenBank/DDBJ databases">
        <authorList>
            <person name="Kallberg Y."/>
            <person name="Tangrot J."/>
            <person name="Rosling A."/>
        </authorList>
    </citation>
    <scope>NUCLEOTIDE SEQUENCE</scope>
    <source>
        <strain evidence="1">MT106</strain>
    </source>
</reference>
<dbReference type="OrthoDB" id="2427059at2759"/>
<name>A0A9N9EMD3_9GLOM</name>
<dbReference type="EMBL" id="CAJVPL010011087">
    <property type="protein sequence ID" value="CAG8682949.1"/>
    <property type="molecule type" value="Genomic_DNA"/>
</dbReference>
<keyword evidence="2" id="KW-1185">Reference proteome</keyword>
<sequence>MSSNEAVKRALKDEKIITDPAVKHRRPIGFDESRLTYKNS</sequence>
<comment type="caution">
    <text evidence="1">The sequence shown here is derived from an EMBL/GenBank/DDBJ whole genome shotgun (WGS) entry which is preliminary data.</text>
</comment>
<evidence type="ECO:0000313" key="1">
    <source>
        <dbReference type="EMBL" id="CAG8682949.1"/>
    </source>
</evidence>